<keyword evidence="3" id="KW-1185">Reference proteome</keyword>
<dbReference type="SUPFAM" id="SSF53448">
    <property type="entry name" value="Nucleotide-diphospho-sugar transferases"/>
    <property type="match status" value="1"/>
</dbReference>
<dbReference type="InterPro" id="IPR050256">
    <property type="entry name" value="Glycosyltransferase_2"/>
</dbReference>
<dbReference type="CDD" id="cd04179">
    <property type="entry name" value="DPM_DPG-synthase_like"/>
    <property type="match status" value="1"/>
</dbReference>
<protein>
    <submittedName>
        <fullName evidence="2">Dolichyl-phosphate beta-D-mannosyltransferase</fullName>
        <ecNumber evidence="2">2.4.1.83</ecNumber>
    </submittedName>
</protein>
<comment type="caution">
    <text evidence="2">The sequence shown here is derived from an EMBL/GenBank/DDBJ whole genome shotgun (WGS) entry which is preliminary data.</text>
</comment>
<keyword evidence="2" id="KW-0328">Glycosyltransferase</keyword>
<dbReference type="EMBL" id="CAJQUM010000001">
    <property type="protein sequence ID" value="CAG4883462.1"/>
    <property type="molecule type" value="Genomic_DNA"/>
</dbReference>
<evidence type="ECO:0000313" key="3">
    <source>
        <dbReference type="Proteomes" id="UP000742786"/>
    </source>
</evidence>
<dbReference type="PANTHER" id="PTHR48090:SF7">
    <property type="entry name" value="RFBJ PROTEIN"/>
    <property type="match status" value="1"/>
</dbReference>
<dbReference type="Gene3D" id="3.90.550.10">
    <property type="entry name" value="Spore Coat Polysaccharide Biosynthesis Protein SpsA, Chain A"/>
    <property type="match status" value="1"/>
</dbReference>
<dbReference type="InterPro" id="IPR001173">
    <property type="entry name" value="Glyco_trans_2-like"/>
</dbReference>
<dbReference type="InterPro" id="IPR029044">
    <property type="entry name" value="Nucleotide-diphossugar_trans"/>
</dbReference>
<reference evidence="2" key="1">
    <citation type="submission" date="2021-04" db="EMBL/GenBank/DDBJ databases">
        <authorList>
            <person name="Hornung B."/>
        </authorList>
    </citation>
    <scope>NUCLEOTIDE SEQUENCE</scope>
    <source>
        <strain evidence="2">G5G6</strain>
    </source>
</reference>
<gene>
    <name evidence="2" type="ORF">GTOL_11345</name>
</gene>
<dbReference type="GO" id="GO:0004582">
    <property type="term" value="F:dolichyl-phosphate beta-D-mannosyltransferase activity"/>
    <property type="evidence" value="ECO:0007669"/>
    <property type="project" value="UniProtKB-EC"/>
</dbReference>
<name>A0A916J2M9_9PROT</name>
<evidence type="ECO:0000313" key="2">
    <source>
        <dbReference type="EMBL" id="CAG4883462.1"/>
    </source>
</evidence>
<dbReference type="PANTHER" id="PTHR48090">
    <property type="entry name" value="UNDECAPRENYL-PHOSPHATE 4-DEOXY-4-FORMAMIDO-L-ARABINOSE TRANSFERASE-RELATED"/>
    <property type="match status" value="1"/>
</dbReference>
<dbReference type="AlphaFoldDB" id="A0A916J2M9"/>
<keyword evidence="2" id="KW-0808">Transferase</keyword>
<evidence type="ECO:0000259" key="1">
    <source>
        <dbReference type="Pfam" id="PF00535"/>
    </source>
</evidence>
<feature type="domain" description="Glycosyltransferase 2-like" evidence="1">
    <location>
        <begin position="10"/>
        <end position="139"/>
    </location>
</feature>
<organism evidence="2 3">
    <name type="scientific">Georgfuchsia toluolica</name>
    <dbReference type="NCBI Taxonomy" id="424218"/>
    <lineage>
        <taxon>Bacteria</taxon>
        <taxon>Pseudomonadati</taxon>
        <taxon>Pseudomonadota</taxon>
        <taxon>Betaproteobacteria</taxon>
        <taxon>Nitrosomonadales</taxon>
        <taxon>Sterolibacteriaceae</taxon>
        <taxon>Georgfuchsia</taxon>
    </lineage>
</organism>
<sequence length="259" mass="28755">MSNTINDVVVLIPAYNEAATIRSLVERSLKIVPSIVVVDDGSSDTTAAQLNGLPVTLLRNERNLGKAASLWKGFDYALAHAAQFVVTLDGDGQHSPEDIGRLLNTARRFPDSIVIGARLHDRKNFPARRYYANQFARFWISWAAGYAIADTQSGFRVYPATLLRRLTRREVSWNGFVFESEVLIVAGNMGVQSVAVSIPGIYPKLARASHFRPVRDIARIVLMVGGRLFKRGMYPAGLWRSLKSPARIELDQELTEVAD</sequence>
<dbReference type="Pfam" id="PF00535">
    <property type="entry name" value="Glycos_transf_2"/>
    <property type="match status" value="1"/>
</dbReference>
<dbReference type="Proteomes" id="UP000742786">
    <property type="component" value="Unassembled WGS sequence"/>
</dbReference>
<dbReference type="EC" id="2.4.1.83" evidence="2"/>
<proteinExistence type="predicted"/>
<dbReference type="RefSeq" id="WP_220635432.1">
    <property type="nucleotide sequence ID" value="NZ_CAJQUM010000001.1"/>
</dbReference>
<accession>A0A916J2M9</accession>